<dbReference type="Pfam" id="PF00151">
    <property type="entry name" value="Lipase"/>
    <property type="match status" value="1"/>
</dbReference>
<dbReference type="GO" id="GO:0005615">
    <property type="term" value="C:extracellular space"/>
    <property type="evidence" value="ECO:0007669"/>
    <property type="project" value="TreeGrafter"/>
</dbReference>
<dbReference type="SUPFAM" id="SSF53474">
    <property type="entry name" value="alpha/beta-Hydrolases"/>
    <property type="match status" value="1"/>
</dbReference>
<dbReference type="PANTHER" id="PTHR11610:SF173">
    <property type="entry name" value="LIPASE DOMAIN-CONTAINING PROTEIN-RELATED"/>
    <property type="match status" value="1"/>
</dbReference>
<feature type="chain" id="PRO_5039912614" description="Lipase domain-containing protein" evidence="5">
    <location>
        <begin position="19"/>
        <end position="307"/>
    </location>
</feature>
<dbReference type="InterPro" id="IPR029058">
    <property type="entry name" value="AB_hydrolase_fold"/>
</dbReference>
<evidence type="ECO:0000256" key="2">
    <source>
        <dbReference type="ARBA" id="ARBA00010701"/>
    </source>
</evidence>
<evidence type="ECO:0000256" key="3">
    <source>
        <dbReference type="ARBA" id="ARBA00022525"/>
    </source>
</evidence>
<evidence type="ECO:0000256" key="5">
    <source>
        <dbReference type="SAM" id="SignalP"/>
    </source>
</evidence>
<comment type="subcellular location">
    <subcellularLocation>
        <location evidence="1">Secreted</location>
    </subcellularLocation>
</comment>
<feature type="signal peptide" evidence="5">
    <location>
        <begin position="1"/>
        <end position="18"/>
    </location>
</feature>
<dbReference type="GO" id="GO:0016042">
    <property type="term" value="P:lipid catabolic process"/>
    <property type="evidence" value="ECO:0007669"/>
    <property type="project" value="TreeGrafter"/>
</dbReference>
<dbReference type="InterPro" id="IPR013818">
    <property type="entry name" value="Lipase"/>
</dbReference>
<organism evidence="7 8">
    <name type="scientific">Polypedilum vanderplanki</name>
    <name type="common">Sleeping chironomid midge</name>
    <dbReference type="NCBI Taxonomy" id="319348"/>
    <lineage>
        <taxon>Eukaryota</taxon>
        <taxon>Metazoa</taxon>
        <taxon>Ecdysozoa</taxon>
        <taxon>Arthropoda</taxon>
        <taxon>Hexapoda</taxon>
        <taxon>Insecta</taxon>
        <taxon>Pterygota</taxon>
        <taxon>Neoptera</taxon>
        <taxon>Endopterygota</taxon>
        <taxon>Diptera</taxon>
        <taxon>Nematocera</taxon>
        <taxon>Chironomoidea</taxon>
        <taxon>Chironomidae</taxon>
        <taxon>Chironominae</taxon>
        <taxon>Polypedilum</taxon>
        <taxon>Polypedilum</taxon>
    </lineage>
</organism>
<evidence type="ECO:0000259" key="6">
    <source>
        <dbReference type="Pfam" id="PF00151"/>
    </source>
</evidence>
<keyword evidence="5" id="KW-0732">Signal</keyword>
<dbReference type="AlphaFoldDB" id="A0A9J6BR57"/>
<comment type="caution">
    <text evidence="7">The sequence shown here is derived from an EMBL/GenBank/DDBJ whole genome shotgun (WGS) entry which is preliminary data.</text>
</comment>
<evidence type="ECO:0000313" key="8">
    <source>
        <dbReference type="Proteomes" id="UP001107558"/>
    </source>
</evidence>
<keyword evidence="3" id="KW-0964">Secreted</keyword>
<evidence type="ECO:0000256" key="4">
    <source>
        <dbReference type="RuleBase" id="RU004262"/>
    </source>
</evidence>
<reference evidence="7" key="1">
    <citation type="submission" date="2021-03" db="EMBL/GenBank/DDBJ databases">
        <title>Chromosome level genome of the anhydrobiotic midge Polypedilum vanderplanki.</title>
        <authorList>
            <person name="Yoshida Y."/>
            <person name="Kikawada T."/>
            <person name="Gusev O."/>
        </authorList>
    </citation>
    <scope>NUCLEOTIDE SEQUENCE</scope>
    <source>
        <strain evidence="7">NIAS01</strain>
        <tissue evidence="7">Whole body or cell culture</tissue>
    </source>
</reference>
<accession>A0A9J6BR57</accession>
<dbReference type="PRINTS" id="PR00821">
    <property type="entry name" value="TAGLIPASE"/>
</dbReference>
<dbReference type="Proteomes" id="UP001107558">
    <property type="component" value="Chromosome 3"/>
</dbReference>
<proteinExistence type="inferred from homology"/>
<gene>
    <name evidence="7" type="ORF">PVAND_002489</name>
</gene>
<evidence type="ECO:0000313" key="7">
    <source>
        <dbReference type="EMBL" id="KAG5672356.1"/>
    </source>
</evidence>
<dbReference type="PANTHER" id="PTHR11610">
    <property type="entry name" value="LIPASE"/>
    <property type="match status" value="1"/>
</dbReference>
<dbReference type="OrthoDB" id="199913at2759"/>
<keyword evidence="8" id="KW-1185">Reference proteome</keyword>
<evidence type="ECO:0000256" key="1">
    <source>
        <dbReference type="ARBA" id="ARBA00004613"/>
    </source>
</evidence>
<comment type="similarity">
    <text evidence="2 4">Belongs to the AB hydrolase superfamily. Lipase family.</text>
</comment>
<name>A0A9J6BR57_POLVA</name>
<feature type="domain" description="Lipase" evidence="6">
    <location>
        <begin position="24"/>
        <end position="264"/>
    </location>
</feature>
<dbReference type="Gene3D" id="3.40.50.1820">
    <property type="entry name" value="alpha/beta hydrolase"/>
    <property type="match status" value="1"/>
</dbReference>
<dbReference type="InterPro" id="IPR000734">
    <property type="entry name" value="TAG_lipase"/>
</dbReference>
<sequence>MKCLFKILVLTIIGFSFGWVPENDVFFVLRNKKSEFGKEQVFTYETREKLIESKEFDPSKPVIFHVHGFNENRKIKEHKLLSKEIINKNDANLFFVDWSKGATTIVYASARSKVNDVAKIIGDFYNYFQSQFKNDPSKTSCIGFSLGAHICGLIYQYLEKEKFGEIIGLDPAGPLFDVNDNTTRINSKSGDYVECIHTGFPLGIRAPICQADFFASKGEKQPGCQNILGFDNLICSHYRAVHYYIEASQNPQAFYGNSCDSFESVLIENFNDAFGAFMCNDENSKKKLQGIFSVNVNPKFPNEKIRE</sequence>
<dbReference type="GO" id="GO:0017171">
    <property type="term" value="F:serine hydrolase activity"/>
    <property type="evidence" value="ECO:0007669"/>
    <property type="project" value="TreeGrafter"/>
</dbReference>
<dbReference type="EMBL" id="JADBJN010000003">
    <property type="protein sequence ID" value="KAG5672356.1"/>
    <property type="molecule type" value="Genomic_DNA"/>
</dbReference>
<dbReference type="GO" id="GO:0016298">
    <property type="term" value="F:lipase activity"/>
    <property type="evidence" value="ECO:0007669"/>
    <property type="project" value="InterPro"/>
</dbReference>
<protein>
    <recommendedName>
        <fullName evidence="6">Lipase domain-containing protein</fullName>
    </recommendedName>
</protein>